<dbReference type="Proteomes" id="UP000005019">
    <property type="component" value="Unassembled WGS sequence"/>
</dbReference>
<dbReference type="SUPFAM" id="SSF46626">
    <property type="entry name" value="Cytochrome c"/>
    <property type="match status" value="1"/>
</dbReference>
<evidence type="ECO:0000259" key="6">
    <source>
        <dbReference type="PROSITE" id="PS51007"/>
    </source>
</evidence>
<dbReference type="GO" id="GO:0009055">
    <property type="term" value="F:electron transfer activity"/>
    <property type="evidence" value="ECO:0007669"/>
    <property type="project" value="InterPro"/>
</dbReference>
<dbReference type="PROSITE" id="PS51007">
    <property type="entry name" value="CYTC"/>
    <property type="match status" value="1"/>
</dbReference>
<dbReference type="Pfam" id="PF13442">
    <property type="entry name" value="Cytochrome_CBB3"/>
    <property type="match status" value="1"/>
</dbReference>
<organism evidence="7 8">
    <name type="scientific">Methyloversatilis universalis (strain ATCC BAA-1314 / DSM 25237 / JCM 13912 / CCUG 52030 / FAM5)</name>
    <dbReference type="NCBI Taxonomy" id="1000565"/>
    <lineage>
        <taxon>Bacteria</taxon>
        <taxon>Pseudomonadati</taxon>
        <taxon>Pseudomonadota</taxon>
        <taxon>Betaproteobacteria</taxon>
        <taxon>Nitrosomonadales</taxon>
        <taxon>Sterolibacteriaceae</taxon>
        <taxon>Methyloversatilis</taxon>
    </lineage>
</organism>
<evidence type="ECO:0000256" key="1">
    <source>
        <dbReference type="ARBA" id="ARBA00022617"/>
    </source>
</evidence>
<keyword evidence="3 4" id="KW-0408">Iron</keyword>
<dbReference type="EMBL" id="AFHG01000048">
    <property type="protein sequence ID" value="EGK71762.1"/>
    <property type="molecule type" value="Genomic_DNA"/>
</dbReference>
<dbReference type="InterPro" id="IPR036909">
    <property type="entry name" value="Cyt_c-like_dom_sf"/>
</dbReference>
<proteinExistence type="predicted"/>
<reference evidence="7 8" key="1">
    <citation type="journal article" date="2011" name="J. Bacteriol.">
        <title>Genome sequence of Methyloversatilis universalis FAM5T, a methylotrophic representative of the order Rhodocyclales.</title>
        <authorList>
            <person name="Kittichotirat W."/>
            <person name="Good N.M."/>
            <person name="Hall R."/>
            <person name="Bringel F."/>
            <person name="Lajus A."/>
            <person name="Medigue C."/>
            <person name="Smalley N.E."/>
            <person name="Beck D."/>
            <person name="Bumgarner R."/>
            <person name="Vuilleumier S."/>
            <person name="Kalyuzhnaya M.G."/>
        </authorList>
    </citation>
    <scope>NUCLEOTIDE SEQUENCE [LARGE SCALE GENOMIC DNA]</scope>
    <source>
        <strain evidence="8">ATCC BAA-1314 / JCM 13912 / FAM5</strain>
    </source>
</reference>
<feature type="signal peptide" evidence="5">
    <location>
        <begin position="1"/>
        <end position="22"/>
    </location>
</feature>
<sequence length="121" mass="12922">MRALLFAGAALALQATSAPVMAQEAASAALPKPSFDLEDPARIASGKKRFNKTCAGYCHGAEGVGGRAPDFKGRTDLPPEAAFHTIFHGRRGSDIMPPWGEAFSTDQIWELVAYIKFLGTQ</sequence>
<keyword evidence="5" id="KW-0732">Signal</keyword>
<dbReference type="Gene3D" id="1.10.760.10">
    <property type="entry name" value="Cytochrome c-like domain"/>
    <property type="match status" value="1"/>
</dbReference>
<feature type="domain" description="Cytochrome c" evidence="6">
    <location>
        <begin position="41"/>
        <end position="119"/>
    </location>
</feature>
<evidence type="ECO:0000313" key="8">
    <source>
        <dbReference type="Proteomes" id="UP000005019"/>
    </source>
</evidence>
<dbReference type="eggNOG" id="COG2010">
    <property type="taxonomic scope" value="Bacteria"/>
</dbReference>
<feature type="chain" id="PRO_5003331435" description="Cytochrome c domain-containing protein" evidence="5">
    <location>
        <begin position="23"/>
        <end position="121"/>
    </location>
</feature>
<keyword evidence="8" id="KW-1185">Reference proteome</keyword>
<evidence type="ECO:0000256" key="2">
    <source>
        <dbReference type="ARBA" id="ARBA00022723"/>
    </source>
</evidence>
<evidence type="ECO:0000313" key="7">
    <source>
        <dbReference type="EMBL" id="EGK71762.1"/>
    </source>
</evidence>
<dbReference type="AlphaFoldDB" id="F5RCI2"/>
<evidence type="ECO:0000256" key="5">
    <source>
        <dbReference type="SAM" id="SignalP"/>
    </source>
</evidence>
<protein>
    <recommendedName>
        <fullName evidence="6">Cytochrome c domain-containing protein</fullName>
    </recommendedName>
</protein>
<keyword evidence="1 4" id="KW-0349">Heme</keyword>
<gene>
    <name evidence="7" type="ORF">METUNv1_01986</name>
</gene>
<evidence type="ECO:0000256" key="3">
    <source>
        <dbReference type="ARBA" id="ARBA00023004"/>
    </source>
</evidence>
<dbReference type="STRING" id="1000565.METUNv1_01986"/>
<dbReference type="InterPro" id="IPR009056">
    <property type="entry name" value="Cyt_c-like_dom"/>
</dbReference>
<keyword evidence="2 4" id="KW-0479">Metal-binding</keyword>
<dbReference type="GO" id="GO:0020037">
    <property type="term" value="F:heme binding"/>
    <property type="evidence" value="ECO:0007669"/>
    <property type="project" value="InterPro"/>
</dbReference>
<comment type="caution">
    <text evidence="7">The sequence shown here is derived from an EMBL/GenBank/DDBJ whole genome shotgun (WGS) entry which is preliminary data.</text>
</comment>
<name>F5RCI2_METUF</name>
<dbReference type="GO" id="GO:0046872">
    <property type="term" value="F:metal ion binding"/>
    <property type="evidence" value="ECO:0007669"/>
    <property type="project" value="UniProtKB-KW"/>
</dbReference>
<accession>F5RCI2</accession>
<evidence type="ECO:0000256" key="4">
    <source>
        <dbReference type="PROSITE-ProRule" id="PRU00433"/>
    </source>
</evidence>